<evidence type="ECO:0000313" key="1">
    <source>
        <dbReference type="EMBL" id="KAB7650965.1"/>
    </source>
</evidence>
<keyword evidence="2" id="KW-1185">Reference proteome</keyword>
<dbReference type="AlphaFoldDB" id="A0AAI9SCC6"/>
<proteinExistence type="predicted"/>
<dbReference type="EMBL" id="WEHW01000024">
    <property type="protein sequence ID" value="KAB7650965.1"/>
    <property type="molecule type" value="Genomic_DNA"/>
</dbReference>
<sequence length="298" mass="32123">MTALSFLRGVRDPAASKIPYSIHFTTLMTHLMPFLKKPATGVFFVLLPGLLAASFLNEAEARDPAPQAEAPYFRTEASRRMLRYDVPAGKTSRIAVQEDRIVSAVYDRALLSIQTNSQLGELYVQPHMAGEAAVYLSTESGNSISILLNAEDDMDPQTIILSKSPGAIPVGTDTRSPRMLAPMPAADYEAAVKRIIRQAVLNEETPDVMKRGACPKPSVSLQGAITALGMLKPRLTACWSSMGFNASVIRVTNTRLARQQIDESLLTRGTILATAIDRDELSLGASASLIFVEAGSGS</sequence>
<name>A0AAI9SCC6_9BURK</name>
<evidence type="ECO:0000313" key="2">
    <source>
        <dbReference type="Proteomes" id="UP000469462"/>
    </source>
</evidence>
<evidence type="ECO:0008006" key="3">
    <source>
        <dbReference type="Google" id="ProtNLM"/>
    </source>
</evidence>
<accession>A0AAI9SCC6</accession>
<comment type="caution">
    <text evidence="1">The sequence shown here is derived from an EMBL/GenBank/DDBJ whole genome shotgun (WGS) entry which is preliminary data.</text>
</comment>
<reference evidence="1 2" key="1">
    <citation type="submission" date="2019-10" db="EMBL/GenBank/DDBJ databases">
        <title>Genome diversity of Sutterella seckii.</title>
        <authorList>
            <person name="Chaplin A.V."/>
            <person name="Sokolova S.R."/>
            <person name="Mosin K.A."/>
            <person name="Ivanova E.L."/>
            <person name="Kochetkova T.O."/>
            <person name="Goltsov A.Y."/>
            <person name="Trofimov D.Y."/>
            <person name="Efimov B.A."/>
        </authorList>
    </citation>
    <scope>NUCLEOTIDE SEQUENCE [LARGE SCALE GENOMIC DNA]</scope>
    <source>
        <strain evidence="1 2">ASD3426</strain>
    </source>
</reference>
<gene>
    <name evidence="1" type="ORF">GBM96_07245</name>
</gene>
<protein>
    <recommendedName>
        <fullName evidence="3">Conjugal transfer protein TraK</fullName>
    </recommendedName>
</protein>
<dbReference type="Proteomes" id="UP000469462">
    <property type="component" value="Unassembled WGS sequence"/>
</dbReference>
<organism evidence="1 2">
    <name type="scientific">Sutterella seckii</name>
    <dbReference type="NCBI Taxonomy" id="1944635"/>
    <lineage>
        <taxon>Bacteria</taxon>
        <taxon>Pseudomonadati</taxon>
        <taxon>Pseudomonadota</taxon>
        <taxon>Betaproteobacteria</taxon>
        <taxon>Burkholderiales</taxon>
        <taxon>Sutterellaceae</taxon>
        <taxon>Sutterella</taxon>
    </lineage>
</organism>